<evidence type="ECO:0000313" key="2">
    <source>
        <dbReference type="Proteomes" id="UP000240357"/>
    </source>
</evidence>
<name>A0A2T2YEH0_9BACT</name>
<dbReference type="RefSeq" id="WP_106929018.1">
    <property type="nucleotide sequence ID" value="NZ_PYFT01000001.1"/>
</dbReference>
<reference evidence="1 2" key="1">
    <citation type="submission" date="2018-03" db="EMBL/GenBank/DDBJ databases">
        <title>Adhaeribacter sp. HMF7605 Genome sequencing and assembly.</title>
        <authorList>
            <person name="Kang H."/>
            <person name="Kang J."/>
            <person name="Cha I."/>
            <person name="Kim H."/>
            <person name="Joh K."/>
        </authorList>
    </citation>
    <scope>NUCLEOTIDE SEQUENCE [LARGE SCALE GENOMIC DNA]</scope>
    <source>
        <strain evidence="1 2">HMF7605</strain>
    </source>
</reference>
<organism evidence="1 2">
    <name type="scientific">Adhaeribacter arboris</name>
    <dbReference type="NCBI Taxonomy" id="2072846"/>
    <lineage>
        <taxon>Bacteria</taxon>
        <taxon>Pseudomonadati</taxon>
        <taxon>Bacteroidota</taxon>
        <taxon>Cytophagia</taxon>
        <taxon>Cytophagales</taxon>
        <taxon>Hymenobacteraceae</taxon>
        <taxon>Adhaeribacter</taxon>
    </lineage>
</organism>
<proteinExistence type="predicted"/>
<dbReference type="AlphaFoldDB" id="A0A2T2YEH0"/>
<sequence>MKLEISQWLNSNQDYPAGVALYDRYGDNQVLKQLFAHGEYSYSRRKLVAALELLLEQEPAAPEPLAGVSATAPKSVDPNIRQQMRPLLDERTMLHNRLGLYQELNLSQEEMKHIAFRMLELTRQLAPLYQQTIPVVPAPAIVDFNQLSGLEQLKKLSNLRSLRTKIKKKPERAHELPAIEAQIHQLEHLINIK</sequence>
<protein>
    <submittedName>
        <fullName evidence="1">Uncharacterized protein</fullName>
    </submittedName>
</protein>
<evidence type="ECO:0000313" key="1">
    <source>
        <dbReference type="EMBL" id="PSR53907.1"/>
    </source>
</evidence>
<keyword evidence="2" id="KW-1185">Reference proteome</keyword>
<comment type="caution">
    <text evidence="1">The sequence shown here is derived from an EMBL/GenBank/DDBJ whole genome shotgun (WGS) entry which is preliminary data.</text>
</comment>
<gene>
    <name evidence="1" type="ORF">AHMF7605_10450</name>
</gene>
<dbReference type="OrthoDB" id="882482at2"/>
<accession>A0A2T2YEH0</accession>
<dbReference type="EMBL" id="PYFT01000001">
    <property type="protein sequence ID" value="PSR53907.1"/>
    <property type="molecule type" value="Genomic_DNA"/>
</dbReference>
<dbReference type="Proteomes" id="UP000240357">
    <property type="component" value="Unassembled WGS sequence"/>
</dbReference>